<reference evidence="3" key="1">
    <citation type="submission" date="2025-08" db="UniProtKB">
        <authorList>
            <consortium name="RefSeq"/>
        </authorList>
    </citation>
    <scope>IDENTIFICATION</scope>
</reference>
<protein>
    <submittedName>
        <fullName evidence="3">Uncharacterized protein LOC105681297</fullName>
    </submittedName>
</protein>
<dbReference type="RefSeq" id="XP_012245655.1">
    <property type="nucleotide sequence ID" value="XM_012390232.1"/>
</dbReference>
<feature type="compositionally biased region" description="Basic residues" evidence="1">
    <location>
        <begin position="26"/>
        <end position="37"/>
    </location>
</feature>
<gene>
    <name evidence="3" type="primary">LOC105681297</name>
</gene>
<evidence type="ECO:0000313" key="2">
    <source>
        <dbReference type="Proteomes" id="UP000515180"/>
    </source>
</evidence>
<feature type="region of interest" description="Disordered" evidence="1">
    <location>
        <begin position="64"/>
        <end position="83"/>
    </location>
</feature>
<accession>A0A6P3V1T1</accession>
<dbReference type="KEGG" id="bim:105681297"/>
<feature type="region of interest" description="Disordered" evidence="1">
    <location>
        <begin position="1"/>
        <end position="37"/>
    </location>
</feature>
<dbReference type="GeneID" id="105681297"/>
<evidence type="ECO:0000313" key="3">
    <source>
        <dbReference type="RefSeq" id="XP_012245655.1"/>
    </source>
</evidence>
<name>A0A6P3V1T1_BOMIM</name>
<proteinExistence type="predicted"/>
<evidence type="ECO:0000256" key="1">
    <source>
        <dbReference type="SAM" id="MobiDB-lite"/>
    </source>
</evidence>
<keyword evidence="2" id="KW-1185">Reference proteome</keyword>
<dbReference type="AlphaFoldDB" id="A0A6P3V1T1"/>
<dbReference type="OrthoDB" id="8123139at2759"/>
<sequence length="146" mass="16811">METHEKLFTTESELGSNREEENIINKRSRPGQKRKKLSFTAKSEFDVENPRIKIGADGTVRKEIDASPKSGRTSAQNIFRDMSGPTGYAKRHIMKEQVKTAFYLIIDHRIKDHIIKYMEEGAFRAVGTKRELDATELHQFIALIYP</sequence>
<dbReference type="Proteomes" id="UP000515180">
    <property type="component" value="Unplaced"/>
</dbReference>
<organism evidence="2 3">
    <name type="scientific">Bombus impatiens</name>
    <name type="common">Bumblebee</name>
    <dbReference type="NCBI Taxonomy" id="132113"/>
    <lineage>
        <taxon>Eukaryota</taxon>
        <taxon>Metazoa</taxon>
        <taxon>Ecdysozoa</taxon>
        <taxon>Arthropoda</taxon>
        <taxon>Hexapoda</taxon>
        <taxon>Insecta</taxon>
        <taxon>Pterygota</taxon>
        <taxon>Neoptera</taxon>
        <taxon>Endopterygota</taxon>
        <taxon>Hymenoptera</taxon>
        <taxon>Apocrita</taxon>
        <taxon>Aculeata</taxon>
        <taxon>Apoidea</taxon>
        <taxon>Anthophila</taxon>
        <taxon>Apidae</taxon>
        <taxon>Bombus</taxon>
        <taxon>Pyrobombus</taxon>
    </lineage>
</organism>